<proteinExistence type="predicted"/>
<dbReference type="AlphaFoldDB" id="A0A378YVY5"/>
<dbReference type="Proteomes" id="UP000254573">
    <property type="component" value="Unassembled WGS sequence"/>
</dbReference>
<feature type="region of interest" description="Disordered" evidence="1">
    <location>
        <begin position="32"/>
        <end position="59"/>
    </location>
</feature>
<dbReference type="EMBL" id="UGSG01000001">
    <property type="protein sequence ID" value="SUA80609.1"/>
    <property type="molecule type" value="Genomic_DNA"/>
</dbReference>
<name>A0A378YVY5_9BURK</name>
<evidence type="ECO:0000313" key="3">
    <source>
        <dbReference type="Proteomes" id="UP000254573"/>
    </source>
</evidence>
<evidence type="ECO:0000313" key="2">
    <source>
        <dbReference type="EMBL" id="SUA80609.1"/>
    </source>
</evidence>
<gene>
    <name evidence="2" type="ORF">NCTC13160_03835</name>
</gene>
<dbReference type="KEGG" id="ppnm:LV28_19435"/>
<evidence type="ECO:0000256" key="1">
    <source>
        <dbReference type="SAM" id="MobiDB-lite"/>
    </source>
</evidence>
<protein>
    <submittedName>
        <fullName evidence="2">Uncharacterized protein</fullName>
    </submittedName>
</protein>
<dbReference type="RefSeq" id="WP_023597407.1">
    <property type="nucleotide sequence ID" value="NZ_CP009553.3"/>
</dbReference>
<reference evidence="2 3" key="1">
    <citation type="submission" date="2018-06" db="EMBL/GenBank/DDBJ databases">
        <authorList>
            <consortium name="Pathogen Informatics"/>
            <person name="Doyle S."/>
        </authorList>
    </citation>
    <scope>NUCLEOTIDE SEQUENCE [LARGE SCALE GENOMIC DNA]</scope>
    <source>
        <strain evidence="2 3">NCTC13160</strain>
    </source>
</reference>
<accession>A0A378YVY5</accession>
<organism evidence="2 3">
    <name type="scientific">Pandoraea pnomenusa</name>
    <dbReference type="NCBI Taxonomy" id="93220"/>
    <lineage>
        <taxon>Bacteria</taxon>
        <taxon>Pseudomonadati</taxon>
        <taxon>Pseudomonadota</taxon>
        <taxon>Betaproteobacteria</taxon>
        <taxon>Burkholderiales</taxon>
        <taxon>Burkholderiaceae</taxon>
        <taxon>Pandoraea</taxon>
    </lineage>
</organism>
<feature type="region of interest" description="Disordered" evidence="1">
    <location>
        <begin position="1131"/>
        <end position="1167"/>
    </location>
</feature>
<sequence>MAALTDGMKAHINVHLAKFRAVSAKGSLARWPAPVDQARSTAQVPQTGRPRASRRSPGVSAKVRPFLGRILALLKSIPRGREALASIHARTERRHVDRAIGKLTFLLTRTPGADVKLQIEDTANRMIRHAARCASRIGSGMKAGDVLAARLKAAICALSSEERVALGHVLTERMGGVADPATWPMIPMPNDTHTESRTQRLDVHAYWLEGLVSAQERELNPVIHKLELAARWKWLGTLAQWVAHLTPRSAGMVARLARLTELANVAGPVVARELPPTALKTIFDGVNSVTEVLKAGDLPGSDVVKRAEDMLEDLQKQVWGDLRAPLAALTAAIRPNAPGLLTAPDSLDVIEKSGEIISKFVSLNQISISQLLAGTPRIDAGAHAHTCFALIRRLYPDHAGLRAAADAFDVLTQSSGIPASDLAGFVRGLSPRVCYTMGEKWGARPVVTTDNVVERLATTQMCDPVAFGELLANIAQQAGDTTIAPDPRSPGLHPIFVRDALGNTTMQVQGPTMVIRTTNAQDASSNDNAIRLSADGLAACNAHLIEMCDNDAAWARRVSAVATQTGAQIFSAVPTPSPGGMNAILGQGDRETEYEIFRSSDQEMVVKIYNARTHCSSVSLVTPDWYPVADLSTETEGTYRTEHCAFVIRRSGEISLLEPPKFTSDIRLAEGQLRRAIEKEHIMVWSPGSGGASRTAFGQTAAAGASRGAGDPATLTAQLQDEEIDVWASHADELALRFGETATSIVDLAQRAKSAREGTIRDEFKAGVRRIAKHLTSIRQASTGRQILDVCYHLKVAVDRLAGRYASLGRRPPTSAELATLASGEISRECAAQLRKIALSPEGLPMLRALTAHGSKSSELPQVWREALQQAIDTFTHVLMPGNAGKGQLRNLSQVQRSLAGDARTALGMYFNIGIVDSSVVTLSRSLGTTVAMAERMADFNERDELQWQEATKDVPEMNWPVVPVDVVADVGRRTVWIGDAPKCPRQPDELRHDLLELTGGNRRQTWMVARSTGQELTGLIWELMRKGRETWPFEKSGDPCLPSGFRVEDQESTIHLRREPNGDVRLNMIERCQNGRTLWIDGPDPMSDPVELEPADSWLVLSVSLLIDAQGHARLDDDVRLSCQWVEKRDEDASMVASQPKSPPLLKYELTTNPPMSPLNLAQGDV</sequence>